<reference evidence="4" key="1">
    <citation type="submission" date="2017-05" db="EMBL/GenBank/DDBJ databases">
        <authorList>
            <person name="Macchi M."/>
            <person name="Festa S."/>
            <person name="Coppotelli B.M."/>
            <person name="Morelli I.S."/>
        </authorList>
    </citation>
    <scope>NUCLEOTIDE SEQUENCE [LARGE SCALE GENOMIC DNA]</scope>
    <source>
        <strain evidence="4">I</strain>
    </source>
</reference>
<sequence length="338" mass="34303">MTIRPGPRNSITDIAGLTVGQAEDVAARTGVTVLLPQTRCTAAVDVRGGGPGTRDTDALDPTCLVEAIDAVVLSGGSVHGLEAASGVVAWLAARGRGHPVGEVRVPIVPAAILFDLTNGGDKSWGDTPPYRALALAACDAAGPEVRQGNAGAGLGAKTATCKGGLGTASAFDPETGITIGALVAANPVGAVTMPDGTFWAWPFEQDGEFGGPHRPAGPAAPEPEFHRHPAPEPGGNTTIGIVAVDAALTKAEAQRLAIMAQDGLARAIRPVHTPMDGDTIFALATGAVALPGPRPIDLARIGAIAADCVARAIARGVWHAGTLSEGRYQAWRERYGKA</sequence>
<dbReference type="STRING" id="1122125.GCA_000423185_01003"/>
<gene>
    <name evidence="3" type="ORF">BWR60_14925</name>
</gene>
<protein>
    <submittedName>
        <fullName evidence="3">Peptidase T4</fullName>
    </submittedName>
</protein>
<evidence type="ECO:0000256" key="2">
    <source>
        <dbReference type="SAM" id="MobiDB-lite"/>
    </source>
</evidence>
<dbReference type="Proteomes" id="UP000196655">
    <property type="component" value="Unassembled WGS sequence"/>
</dbReference>
<dbReference type="CDD" id="cd02252">
    <property type="entry name" value="nylC_like"/>
    <property type="match status" value="1"/>
</dbReference>
<dbReference type="RefSeq" id="WP_088151820.1">
    <property type="nucleotide sequence ID" value="NZ_NHON01000025.1"/>
</dbReference>
<dbReference type="InterPro" id="IPR016117">
    <property type="entry name" value="ArgJ-like_dom_sf"/>
</dbReference>
<accession>A0A211ZM12</accession>
<keyword evidence="4" id="KW-1185">Reference proteome</keyword>
<proteinExistence type="inferred from homology"/>
<dbReference type="InterPro" id="IPR005321">
    <property type="entry name" value="Peptidase_S58_DmpA"/>
</dbReference>
<dbReference type="SUPFAM" id="SSF56266">
    <property type="entry name" value="DmpA/ArgJ-like"/>
    <property type="match status" value="1"/>
</dbReference>
<evidence type="ECO:0000256" key="1">
    <source>
        <dbReference type="ARBA" id="ARBA00007068"/>
    </source>
</evidence>
<dbReference type="Gene3D" id="3.60.70.12">
    <property type="entry name" value="L-amino peptidase D-ALA esterase/amidase"/>
    <property type="match status" value="1"/>
</dbReference>
<dbReference type="OrthoDB" id="9770388at2"/>
<dbReference type="Pfam" id="PF03576">
    <property type="entry name" value="Peptidase_S58"/>
    <property type="match status" value="1"/>
</dbReference>
<comment type="caution">
    <text evidence="3">The sequence shown here is derived from an EMBL/GenBank/DDBJ whole genome shotgun (WGS) entry which is preliminary data.</text>
</comment>
<evidence type="ECO:0000313" key="3">
    <source>
        <dbReference type="EMBL" id="OWJ66318.1"/>
    </source>
</evidence>
<evidence type="ECO:0000313" key="4">
    <source>
        <dbReference type="Proteomes" id="UP000196655"/>
    </source>
</evidence>
<organism evidence="3 4">
    <name type="scientific">Inquilinus limosus</name>
    <dbReference type="NCBI Taxonomy" id="171674"/>
    <lineage>
        <taxon>Bacteria</taxon>
        <taxon>Pseudomonadati</taxon>
        <taxon>Pseudomonadota</taxon>
        <taxon>Alphaproteobacteria</taxon>
        <taxon>Rhodospirillales</taxon>
        <taxon>Rhodospirillaceae</taxon>
        <taxon>Inquilinus</taxon>
    </lineage>
</organism>
<dbReference type="PANTHER" id="PTHR36512:SF3">
    <property type="entry name" value="BLR5678 PROTEIN"/>
    <property type="match status" value="1"/>
</dbReference>
<dbReference type="EMBL" id="NHON01000025">
    <property type="protein sequence ID" value="OWJ66318.1"/>
    <property type="molecule type" value="Genomic_DNA"/>
</dbReference>
<dbReference type="PANTHER" id="PTHR36512">
    <property type="entry name" value="D-AMINOPEPTIDASE"/>
    <property type="match status" value="1"/>
</dbReference>
<name>A0A211ZM12_9PROT</name>
<comment type="similarity">
    <text evidence="1">Belongs to the peptidase S58 family.</text>
</comment>
<dbReference type="GO" id="GO:0004177">
    <property type="term" value="F:aminopeptidase activity"/>
    <property type="evidence" value="ECO:0007669"/>
    <property type="project" value="TreeGrafter"/>
</dbReference>
<feature type="region of interest" description="Disordered" evidence="2">
    <location>
        <begin position="210"/>
        <end position="232"/>
    </location>
</feature>
<dbReference type="AlphaFoldDB" id="A0A211ZM12"/>